<keyword evidence="2" id="KW-0238">DNA-binding</keyword>
<protein>
    <recommendedName>
        <fullName evidence="5">HSF-type DNA-binding domain-containing protein</fullName>
    </recommendedName>
</protein>
<comment type="similarity">
    <text evidence="4">Belongs to the HSF family.</text>
</comment>
<evidence type="ECO:0000256" key="2">
    <source>
        <dbReference type="ARBA" id="ARBA00023125"/>
    </source>
</evidence>
<dbReference type="Gene3D" id="1.10.10.10">
    <property type="entry name" value="Winged helix-like DNA-binding domain superfamily/Winged helix DNA-binding domain"/>
    <property type="match status" value="1"/>
</dbReference>
<accession>A0A1E7ET46</accession>
<keyword evidence="7" id="KW-1185">Reference proteome</keyword>
<comment type="subcellular location">
    <subcellularLocation>
        <location evidence="1">Nucleus</location>
    </subcellularLocation>
</comment>
<dbReference type="InterPro" id="IPR036388">
    <property type="entry name" value="WH-like_DNA-bd_sf"/>
</dbReference>
<dbReference type="Pfam" id="PF00447">
    <property type="entry name" value="HSF_DNA-bind"/>
    <property type="match status" value="1"/>
</dbReference>
<proteinExistence type="inferred from homology"/>
<dbReference type="EMBL" id="KV784378">
    <property type="protein sequence ID" value="OEU09015.1"/>
    <property type="molecule type" value="Genomic_DNA"/>
</dbReference>
<dbReference type="InterPro" id="IPR036390">
    <property type="entry name" value="WH_DNA-bd_sf"/>
</dbReference>
<evidence type="ECO:0000256" key="4">
    <source>
        <dbReference type="RuleBase" id="RU004020"/>
    </source>
</evidence>
<dbReference type="AlphaFoldDB" id="A0A1E7ET46"/>
<keyword evidence="3" id="KW-0539">Nucleus</keyword>
<evidence type="ECO:0000256" key="3">
    <source>
        <dbReference type="ARBA" id="ARBA00023242"/>
    </source>
</evidence>
<feature type="domain" description="HSF-type DNA-binding" evidence="5">
    <location>
        <begin position="44"/>
        <end position="141"/>
    </location>
</feature>
<dbReference type="PANTHER" id="PTHR10015:SF206">
    <property type="entry name" value="HSF-TYPE DNA-BINDING DOMAIN-CONTAINING PROTEIN"/>
    <property type="match status" value="1"/>
</dbReference>
<dbReference type="GO" id="GO:0043565">
    <property type="term" value="F:sequence-specific DNA binding"/>
    <property type="evidence" value="ECO:0007669"/>
    <property type="project" value="InterPro"/>
</dbReference>
<evidence type="ECO:0000259" key="5">
    <source>
        <dbReference type="SMART" id="SM00415"/>
    </source>
</evidence>
<dbReference type="OrthoDB" id="60033at2759"/>
<gene>
    <name evidence="6" type="ORF">FRACYDRAFT_249359</name>
</gene>
<organism evidence="6 7">
    <name type="scientific">Fragilariopsis cylindrus CCMP1102</name>
    <dbReference type="NCBI Taxonomy" id="635003"/>
    <lineage>
        <taxon>Eukaryota</taxon>
        <taxon>Sar</taxon>
        <taxon>Stramenopiles</taxon>
        <taxon>Ochrophyta</taxon>
        <taxon>Bacillariophyta</taxon>
        <taxon>Bacillariophyceae</taxon>
        <taxon>Bacillariophycidae</taxon>
        <taxon>Bacillariales</taxon>
        <taxon>Bacillariaceae</taxon>
        <taxon>Fragilariopsis</taxon>
    </lineage>
</organism>
<sequence length="255" mass="29092">MTAMRTMMTVIRHVSIDQTATSQHSDISKNIKFNEKKNKTKRKRPPLFPQKLYNMLENAEMEGYDHLIGWSPDGKSFKIHNNGKDPAIVAVLEQHFNQTRFKSFLRQLQLYGFERQFTGDSRDERSHPMLVRGRKDLLHKKSVEDFQDAAANDTAEYKPTEYPFSSAEQLLYNFCKKEISSSSSLLLSPVSAVSSTTTEPIVTSLQQQQSSFDIITSNIPTKLVNLVLRECDDDNDDDDTSDTTAQLFFEPVLAV</sequence>
<evidence type="ECO:0000313" key="7">
    <source>
        <dbReference type="Proteomes" id="UP000095751"/>
    </source>
</evidence>
<dbReference type="SUPFAM" id="SSF46785">
    <property type="entry name" value="Winged helix' DNA-binding domain"/>
    <property type="match status" value="1"/>
</dbReference>
<dbReference type="PANTHER" id="PTHR10015">
    <property type="entry name" value="HEAT SHOCK TRANSCRIPTION FACTOR"/>
    <property type="match status" value="1"/>
</dbReference>
<name>A0A1E7ET46_9STRA</name>
<dbReference type="KEGG" id="fcy:FRACYDRAFT_249359"/>
<evidence type="ECO:0000313" key="6">
    <source>
        <dbReference type="EMBL" id="OEU09015.1"/>
    </source>
</evidence>
<dbReference type="InterPro" id="IPR000232">
    <property type="entry name" value="HSF_DNA-bd"/>
</dbReference>
<reference evidence="6 7" key="1">
    <citation type="submission" date="2016-09" db="EMBL/GenBank/DDBJ databases">
        <title>Extensive genetic diversity and differential bi-allelic expression allows diatom success in the polar Southern Ocean.</title>
        <authorList>
            <consortium name="DOE Joint Genome Institute"/>
            <person name="Mock T."/>
            <person name="Otillar R.P."/>
            <person name="Strauss J."/>
            <person name="Dupont C."/>
            <person name="Frickenhaus S."/>
            <person name="Maumus F."/>
            <person name="Mcmullan M."/>
            <person name="Sanges R."/>
            <person name="Schmutz J."/>
            <person name="Toseland A."/>
            <person name="Valas R."/>
            <person name="Veluchamy A."/>
            <person name="Ward B.J."/>
            <person name="Allen A."/>
            <person name="Barry K."/>
            <person name="Falciatore A."/>
            <person name="Ferrante M."/>
            <person name="Fortunato A.E."/>
            <person name="Gloeckner G."/>
            <person name="Gruber A."/>
            <person name="Hipkin R."/>
            <person name="Janech M."/>
            <person name="Kroth P."/>
            <person name="Leese F."/>
            <person name="Lindquist E."/>
            <person name="Lyon B.R."/>
            <person name="Martin J."/>
            <person name="Mayer C."/>
            <person name="Parker M."/>
            <person name="Quesneville H."/>
            <person name="Raymond J."/>
            <person name="Uhlig C."/>
            <person name="Valentin K.U."/>
            <person name="Worden A.Z."/>
            <person name="Armbrust E.V."/>
            <person name="Bowler C."/>
            <person name="Green B."/>
            <person name="Moulton V."/>
            <person name="Van Oosterhout C."/>
            <person name="Grigoriev I."/>
        </authorList>
    </citation>
    <scope>NUCLEOTIDE SEQUENCE [LARGE SCALE GENOMIC DNA]</scope>
    <source>
        <strain evidence="6 7">CCMP1102</strain>
    </source>
</reference>
<dbReference type="GO" id="GO:0003700">
    <property type="term" value="F:DNA-binding transcription factor activity"/>
    <property type="evidence" value="ECO:0007669"/>
    <property type="project" value="InterPro"/>
</dbReference>
<dbReference type="InParanoid" id="A0A1E7ET46"/>
<evidence type="ECO:0000256" key="1">
    <source>
        <dbReference type="ARBA" id="ARBA00004123"/>
    </source>
</evidence>
<dbReference type="Proteomes" id="UP000095751">
    <property type="component" value="Unassembled WGS sequence"/>
</dbReference>
<dbReference type="GO" id="GO:0005634">
    <property type="term" value="C:nucleus"/>
    <property type="evidence" value="ECO:0007669"/>
    <property type="project" value="UniProtKB-SubCell"/>
</dbReference>
<dbReference type="SMART" id="SM00415">
    <property type="entry name" value="HSF"/>
    <property type="match status" value="1"/>
</dbReference>